<dbReference type="EC" id="4.2.1.17" evidence="3"/>
<evidence type="ECO:0000259" key="2">
    <source>
        <dbReference type="Pfam" id="PF01575"/>
    </source>
</evidence>
<gene>
    <name evidence="3" type="ORF">NCTC10994_00336</name>
</gene>
<dbReference type="KEGG" id="rcr:NCTC10994_00336"/>
<accession>A0A2X4TM10</accession>
<dbReference type="Proteomes" id="UP000249091">
    <property type="component" value="Chromosome 1"/>
</dbReference>
<dbReference type="Gene3D" id="3.10.129.10">
    <property type="entry name" value="Hotdog Thioesterase"/>
    <property type="match status" value="1"/>
</dbReference>
<sequence>MVDQFAEVTGDRQWIHTDSVKAANGPFGAPIAHGFLLLSLVPMMLSEIIEIHDMDLMLNSKLREVSFDAAVTVGTFVQLSAELHAVYPRKLLTTAELNLTMAVSDKASLGPQDRVCLRAMQTLIVRSKRSNRTGADIG</sequence>
<dbReference type="AlphaFoldDB" id="A0A2X4TM10"/>
<dbReference type="Pfam" id="PF01575">
    <property type="entry name" value="MaoC_dehydratas"/>
    <property type="match status" value="1"/>
</dbReference>
<reference evidence="3 4" key="1">
    <citation type="submission" date="2018-06" db="EMBL/GenBank/DDBJ databases">
        <authorList>
            <consortium name="Pathogen Informatics"/>
            <person name="Doyle S."/>
        </authorList>
    </citation>
    <scope>NUCLEOTIDE SEQUENCE [LARGE SCALE GENOMIC DNA]</scope>
    <source>
        <strain evidence="3 4">NCTC10994</strain>
    </source>
</reference>
<dbReference type="PANTHER" id="PTHR42993">
    <property type="entry name" value="MAOC-LIKE DEHYDRATASE DOMAIN-CONTAINING PROTEIN"/>
    <property type="match status" value="1"/>
</dbReference>
<proteinExistence type="inferred from homology"/>
<dbReference type="SUPFAM" id="SSF54637">
    <property type="entry name" value="Thioesterase/thiol ester dehydrase-isomerase"/>
    <property type="match status" value="1"/>
</dbReference>
<evidence type="ECO:0000256" key="1">
    <source>
        <dbReference type="ARBA" id="ARBA00005254"/>
    </source>
</evidence>
<dbReference type="STRING" id="1219011.GCA_001895045_00057"/>
<organism evidence="3 4">
    <name type="scientific">Rhodococcus coprophilus</name>
    <dbReference type="NCBI Taxonomy" id="38310"/>
    <lineage>
        <taxon>Bacteria</taxon>
        <taxon>Bacillati</taxon>
        <taxon>Actinomycetota</taxon>
        <taxon>Actinomycetes</taxon>
        <taxon>Mycobacteriales</taxon>
        <taxon>Nocardiaceae</taxon>
        <taxon>Rhodococcus</taxon>
    </lineage>
</organism>
<name>A0A2X4TM10_9NOCA</name>
<evidence type="ECO:0000313" key="4">
    <source>
        <dbReference type="Proteomes" id="UP000249091"/>
    </source>
</evidence>
<evidence type="ECO:0000313" key="3">
    <source>
        <dbReference type="EMBL" id="SQI28587.1"/>
    </source>
</evidence>
<comment type="similarity">
    <text evidence="1">Belongs to the enoyl-CoA hydratase/isomerase family.</text>
</comment>
<keyword evidence="4" id="KW-1185">Reference proteome</keyword>
<dbReference type="InterPro" id="IPR002539">
    <property type="entry name" value="MaoC-like_dom"/>
</dbReference>
<feature type="domain" description="MaoC-like" evidence="2">
    <location>
        <begin position="3"/>
        <end position="85"/>
    </location>
</feature>
<dbReference type="InterPro" id="IPR029069">
    <property type="entry name" value="HotDog_dom_sf"/>
</dbReference>
<dbReference type="EMBL" id="LS483468">
    <property type="protein sequence ID" value="SQI28587.1"/>
    <property type="molecule type" value="Genomic_DNA"/>
</dbReference>
<protein>
    <submittedName>
        <fullName evidence="3">Acyl dehydratase</fullName>
        <ecNumber evidence="3">4.2.1.17</ecNumber>
    </submittedName>
</protein>
<dbReference type="GO" id="GO:0004300">
    <property type="term" value="F:enoyl-CoA hydratase activity"/>
    <property type="evidence" value="ECO:0007669"/>
    <property type="project" value="UniProtKB-EC"/>
</dbReference>
<keyword evidence="3" id="KW-0456">Lyase</keyword>
<dbReference type="PANTHER" id="PTHR42993:SF1">
    <property type="entry name" value="MAOC-LIKE DEHYDRATASE DOMAIN-CONTAINING PROTEIN"/>
    <property type="match status" value="1"/>
</dbReference>